<feature type="compositionally biased region" description="Polar residues" evidence="6">
    <location>
        <begin position="880"/>
        <end position="893"/>
    </location>
</feature>
<dbReference type="GO" id="GO:0005886">
    <property type="term" value="C:plasma membrane"/>
    <property type="evidence" value="ECO:0007669"/>
    <property type="project" value="UniProtKB-SubCell"/>
</dbReference>
<proteinExistence type="predicted"/>
<dbReference type="AlphaFoldDB" id="A0A7Y0FM13"/>
<dbReference type="InterPro" id="IPR054319">
    <property type="entry name" value="PspC-rel_ToastRack"/>
</dbReference>
<name>A0A7Y0FM13_9BACT</name>
<organism evidence="12 13">
    <name type="scientific">Hymenobacter polaris</name>
    <dbReference type="NCBI Taxonomy" id="2682546"/>
    <lineage>
        <taxon>Bacteria</taxon>
        <taxon>Pseudomonadati</taxon>
        <taxon>Bacteroidota</taxon>
        <taxon>Cytophagia</taxon>
        <taxon>Cytophagales</taxon>
        <taxon>Hymenobacteraceae</taxon>
        <taxon>Hymenobacter</taxon>
    </lineage>
</organism>
<evidence type="ECO:0000256" key="6">
    <source>
        <dbReference type="SAM" id="MobiDB-lite"/>
    </source>
</evidence>
<keyword evidence="5 7" id="KW-0472">Membrane</keyword>
<feature type="transmembrane region" description="Helical" evidence="7">
    <location>
        <begin position="261"/>
        <end position="284"/>
    </location>
</feature>
<evidence type="ECO:0000256" key="1">
    <source>
        <dbReference type="ARBA" id="ARBA00004162"/>
    </source>
</evidence>
<feature type="domain" description="Putative auto-transporter adhesin head GIN" evidence="9">
    <location>
        <begin position="688"/>
        <end position="876"/>
    </location>
</feature>
<dbReference type="PANTHER" id="PTHR33885:SF3">
    <property type="entry name" value="PHAGE SHOCK PROTEIN C"/>
    <property type="match status" value="1"/>
</dbReference>
<feature type="domain" description="Phage shock protein PspC N-terminal" evidence="8">
    <location>
        <begin position="133"/>
        <end position="210"/>
    </location>
</feature>
<evidence type="ECO:0000256" key="3">
    <source>
        <dbReference type="ARBA" id="ARBA00022692"/>
    </source>
</evidence>
<dbReference type="Gene3D" id="2.160.20.120">
    <property type="match status" value="1"/>
</dbReference>
<feature type="transmembrane region" description="Helical" evidence="7">
    <location>
        <begin position="397"/>
        <end position="424"/>
    </location>
</feature>
<dbReference type="InterPro" id="IPR054321">
    <property type="entry name" value="PspC-rel_TM"/>
</dbReference>
<evidence type="ECO:0000256" key="2">
    <source>
        <dbReference type="ARBA" id="ARBA00022475"/>
    </source>
</evidence>
<comment type="subcellular location">
    <subcellularLocation>
        <location evidence="1">Cell membrane</location>
        <topology evidence="1">Single-pass membrane protein</topology>
    </subcellularLocation>
</comment>
<evidence type="ECO:0000256" key="4">
    <source>
        <dbReference type="ARBA" id="ARBA00022989"/>
    </source>
</evidence>
<comment type="caution">
    <text evidence="12">The sequence shown here is derived from an EMBL/GenBank/DDBJ whole genome shotgun (WGS) entry which is preliminary data.</text>
</comment>
<evidence type="ECO:0000256" key="5">
    <source>
        <dbReference type="ARBA" id="ARBA00023136"/>
    </source>
</evidence>
<dbReference type="Pfam" id="PF10988">
    <property type="entry name" value="DUF2807"/>
    <property type="match status" value="1"/>
</dbReference>
<keyword evidence="2" id="KW-1003">Cell membrane</keyword>
<feature type="transmembrane region" description="Helical" evidence="7">
    <location>
        <begin position="436"/>
        <end position="457"/>
    </location>
</feature>
<feature type="transmembrane region" description="Helical" evidence="7">
    <location>
        <begin position="191"/>
        <end position="208"/>
    </location>
</feature>
<evidence type="ECO:0000259" key="11">
    <source>
        <dbReference type="Pfam" id="PF22744"/>
    </source>
</evidence>
<evidence type="ECO:0000256" key="7">
    <source>
        <dbReference type="SAM" id="Phobius"/>
    </source>
</evidence>
<feature type="domain" description="Phage shock protein PspC N-terminal" evidence="8">
    <location>
        <begin position="230"/>
        <end position="287"/>
    </location>
</feature>
<evidence type="ECO:0000259" key="10">
    <source>
        <dbReference type="Pfam" id="PF22571"/>
    </source>
</evidence>
<feature type="region of interest" description="Disordered" evidence="6">
    <location>
        <begin position="82"/>
        <end position="129"/>
    </location>
</feature>
<keyword evidence="3 7" id="KW-0812">Transmembrane</keyword>
<feature type="transmembrane region" description="Helical" evidence="7">
    <location>
        <begin position="355"/>
        <end position="377"/>
    </location>
</feature>
<evidence type="ECO:0000313" key="13">
    <source>
        <dbReference type="Proteomes" id="UP000559626"/>
    </source>
</evidence>
<gene>
    <name evidence="12" type="ORF">HHL22_09220</name>
</gene>
<keyword evidence="4 7" id="KW-1133">Transmembrane helix</keyword>
<sequence>MKKNISINLQGIIFHVEDDGYEVLSRYLQEVKAHFASYQGHEEIVADIEGRIAELFAARISPAKQVITLADVQEMTAKMGRVSDFNTSPDEDEEEPAYAGTGQQSAGFGRPASGRTPPPAGGFATHDADGQPRRLYRDLAHRKIAGVCAGLAQYFMVNPLVVRLVFLAALLLPNLFINVGHWGFGDWRGHFGLGQVAFWSYVVLWIALPKRYDAPEPIDTLSNSGPLAGRKFYRDTDAGKVGGVSAGLAAYFNVDVTLIRVLFLATTLVGGTGFVVYIILWIVVPEARTVSEKMQMRGDAVTLSGIDSNLRSNATDGPAGPNRPVGTFFENAAREARPALGFVGGALRVVVGASLLLLAGFLLIWLALSFGVILGLLPHDTMDLGEPGTKYLLLHDVPTWGIVSAFLALGVPSLALLLLGLRLLLRRSVLNQTGSLLLLGLWLAGLAGTAAATAQYARNYQTHASYTTTQELDYIPSPGLVLDARDHSEYLRQVRLRLAPADSNAAVRVEQEFSARGRSQSAARLTAQNSISYNYSQQDSTLTFDRGIELKENMPFRNQQLTLTLHLPLGKVYTLTPAFLELLDDDDFTDRHRPDTDEPYRARLTRQGRFTCLGCSSSSDASSNDEGDDENSDGDEVVKFDVNGNRMRVRVNTDGDQPRVSVETDAASFNTEPGHYGSERKTLSDPGEFSEIEAGGALHVVVRAGNEYKVEAAGRPADLRELRLRRDGNRVILGQSSGDFDLFSLGSHSSHEILVTVTLPRLRELILNGACQADVSGFTQSEDLHLEARGASAVRLAAEVPTLTLELRGASRADLTGHAQRLDLEGHGASQVEALGLSANQVKANLHEASQASVRATETLDVDLSSGSQMKYAGDPRIEQNLSSGSSLEQVRD</sequence>
<feature type="region of interest" description="Disordered" evidence="6">
    <location>
        <begin position="867"/>
        <end position="893"/>
    </location>
</feature>
<dbReference type="Proteomes" id="UP000559626">
    <property type="component" value="Unassembled WGS sequence"/>
</dbReference>
<protein>
    <submittedName>
        <fullName evidence="12">PspC domain-containing protein</fullName>
    </submittedName>
</protein>
<dbReference type="Pfam" id="PF22571">
    <property type="entry name" value="LiaI-LiaF-TM_PspC"/>
    <property type="match status" value="1"/>
</dbReference>
<keyword evidence="13" id="KW-1185">Reference proteome</keyword>
<dbReference type="EMBL" id="JABBGH010000001">
    <property type="protein sequence ID" value="NML65382.1"/>
    <property type="molecule type" value="Genomic_DNA"/>
</dbReference>
<evidence type="ECO:0000259" key="8">
    <source>
        <dbReference type="Pfam" id="PF04024"/>
    </source>
</evidence>
<dbReference type="InterPro" id="IPR052027">
    <property type="entry name" value="PspC"/>
</dbReference>
<dbReference type="InterPro" id="IPR007168">
    <property type="entry name" value="Phageshock_PspC_N"/>
</dbReference>
<dbReference type="InterPro" id="IPR021255">
    <property type="entry name" value="DUF2807"/>
</dbReference>
<reference evidence="12 13" key="1">
    <citation type="submission" date="2020-04" db="EMBL/GenBank/DDBJ databases">
        <title>Hymenobacter polaris sp. nov., isolated from Arctic soil.</title>
        <authorList>
            <person name="Dahal R.H."/>
        </authorList>
    </citation>
    <scope>NUCLEOTIDE SEQUENCE [LARGE SCALE GENOMIC DNA]</scope>
    <source>
        <strain evidence="12 13">RP-2-7</strain>
    </source>
</reference>
<feature type="domain" description="PspC-related ToastRack" evidence="11">
    <location>
        <begin position="488"/>
        <end position="616"/>
    </location>
</feature>
<feature type="transmembrane region" description="Helical" evidence="7">
    <location>
        <begin position="160"/>
        <end position="179"/>
    </location>
</feature>
<feature type="region of interest" description="Disordered" evidence="6">
    <location>
        <begin position="615"/>
        <end position="637"/>
    </location>
</feature>
<feature type="compositionally biased region" description="Acidic residues" evidence="6">
    <location>
        <begin position="623"/>
        <end position="635"/>
    </location>
</feature>
<dbReference type="PANTHER" id="PTHR33885">
    <property type="entry name" value="PHAGE SHOCK PROTEIN C"/>
    <property type="match status" value="1"/>
</dbReference>
<dbReference type="RefSeq" id="WP_169530641.1">
    <property type="nucleotide sequence ID" value="NZ_JABBGH010000001.1"/>
</dbReference>
<dbReference type="Pfam" id="PF04024">
    <property type="entry name" value="PspC"/>
    <property type="match status" value="2"/>
</dbReference>
<feature type="domain" description="PspC-related transmembrane region" evidence="10">
    <location>
        <begin position="322"/>
        <end position="460"/>
    </location>
</feature>
<dbReference type="Pfam" id="PF22744">
    <property type="entry name" value="Toast-rack_PspC-Cterm"/>
    <property type="match status" value="1"/>
</dbReference>
<evidence type="ECO:0000313" key="12">
    <source>
        <dbReference type="EMBL" id="NML65382.1"/>
    </source>
</evidence>
<accession>A0A7Y0FM13</accession>
<evidence type="ECO:0000259" key="9">
    <source>
        <dbReference type="Pfam" id="PF10988"/>
    </source>
</evidence>